<proteinExistence type="predicted"/>
<sequence length="431" mass="49049">MVELSEKDVIAIAVSSSVGGVCLFSLLLSVTVYSIYLYRRRRTSQQQQQQQQSIPSMTTPLLQNNSNNLNNNNSNNLNNLNNSNNSNNLKKQVNLQIIKEGIIKSCIQDKEGILVKSSIAKDLPRLVKKTILYFNGNETFSNMEPTVKSSPSKGAEGDINFVCCKFLAELSKCVNGSQNGVMELSQQDDQHSSYGSNTSSSSHYSLLAVKGDLDIIDTSMNDPMIDFKRRSTRMLMNTLNNISNRTNSPDSSSMINVQNFETFSIFLKEVFGEQSPVVNILKLCSQTALFEGLNQLRPALMDVGIMFKDFRGKNWTVKIYTNNHEHYLQQQQMILPIVEESNSPSINGELEDNFELPTIIHERIEQVINMQLQNLFTFTYQLQIVMDEHFQSVHRVQYKLLSIDFSKSNFQSSEKEEYEEKIKSVFQNVKF</sequence>
<reference evidence="3 4" key="1">
    <citation type="journal article" date="2010" name="Cell">
        <title>The genome of Naegleria gruberi illuminates early eukaryotic versatility.</title>
        <authorList>
            <person name="Fritz-Laylin L.K."/>
            <person name="Prochnik S.E."/>
            <person name="Ginger M.L."/>
            <person name="Dacks J.B."/>
            <person name="Carpenter M.L."/>
            <person name="Field M.C."/>
            <person name="Kuo A."/>
            <person name="Paredez A."/>
            <person name="Chapman J."/>
            <person name="Pham J."/>
            <person name="Shu S."/>
            <person name="Neupane R."/>
            <person name="Cipriano M."/>
            <person name="Mancuso J."/>
            <person name="Tu H."/>
            <person name="Salamov A."/>
            <person name="Lindquist E."/>
            <person name="Shapiro H."/>
            <person name="Lucas S."/>
            <person name="Grigoriev I.V."/>
            <person name="Cande W.Z."/>
            <person name="Fulton C."/>
            <person name="Rokhsar D.S."/>
            <person name="Dawson S.C."/>
        </authorList>
    </citation>
    <scope>NUCLEOTIDE SEQUENCE [LARGE SCALE GENOMIC DNA]</scope>
    <source>
        <strain evidence="3 4">NEG-M</strain>
    </source>
</reference>
<protein>
    <submittedName>
        <fullName evidence="3">Predicted protein</fullName>
    </submittedName>
</protein>
<name>D2V9Q7_NAEGR</name>
<dbReference type="KEGG" id="ngr:NAEGRDRAFT_65523"/>
<feature type="region of interest" description="Disordered" evidence="1">
    <location>
        <begin position="46"/>
        <end position="85"/>
    </location>
</feature>
<keyword evidence="2" id="KW-0812">Transmembrane</keyword>
<keyword evidence="2" id="KW-1133">Transmembrane helix</keyword>
<gene>
    <name evidence="3" type="ORF">NAEGRDRAFT_65523</name>
</gene>
<keyword evidence="4" id="KW-1185">Reference proteome</keyword>
<keyword evidence="2" id="KW-0472">Membrane</keyword>
<dbReference type="OrthoDB" id="10512371at2759"/>
<evidence type="ECO:0000313" key="4">
    <source>
        <dbReference type="Proteomes" id="UP000006671"/>
    </source>
</evidence>
<dbReference type="InParanoid" id="D2V9Q7"/>
<organism evidence="4">
    <name type="scientific">Naegleria gruberi</name>
    <name type="common">Amoeba</name>
    <dbReference type="NCBI Taxonomy" id="5762"/>
    <lineage>
        <taxon>Eukaryota</taxon>
        <taxon>Discoba</taxon>
        <taxon>Heterolobosea</taxon>
        <taxon>Tetramitia</taxon>
        <taxon>Eutetramitia</taxon>
        <taxon>Vahlkampfiidae</taxon>
        <taxon>Naegleria</taxon>
    </lineage>
</organism>
<evidence type="ECO:0000256" key="2">
    <source>
        <dbReference type="SAM" id="Phobius"/>
    </source>
</evidence>
<dbReference type="OMA" id="HERIEQV"/>
<dbReference type="PANTHER" id="PTHR36127:SF3">
    <property type="entry name" value="COMM DOMAIN-CONTAINING PROTEIN"/>
    <property type="match status" value="1"/>
</dbReference>
<evidence type="ECO:0000313" key="3">
    <source>
        <dbReference type="EMBL" id="EFC46507.1"/>
    </source>
</evidence>
<dbReference type="GeneID" id="8859586"/>
<accession>D2V9Q7</accession>
<feature type="compositionally biased region" description="Low complexity" evidence="1">
    <location>
        <begin position="64"/>
        <end position="85"/>
    </location>
</feature>
<feature type="compositionally biased region" description="Polar residues" evidence="1">
    <location>
        <begin position="53"/>
        <end position="63"/>
    </location>
</feature>
<dbReference type="PANTHER" id="PTHR36127">
    <property type="entry name" value="EXPRESSED PROTEIN"/>
    <property type="match status" value="1"/>
</dbReference>
<dbReference type="VEuPathDB" id="AmoebaDB:NAEGRDRAFT_65523"/>
<feature type="transmembrane region" description="Helical" evidence="2">
    <location>
        <begin position="12"/>
        <end position="38"/>
    </location>
</feature>
<dbReference type="RefSeq" id="XP_002679251.1">
    <property type="nucleotide sequence ID" value="XM_002679205.1"/>
</dbReference>
<dbReference type="AlphaFoldDB" id="D2V9Q7"/>
<dbReference type="Proteomes" id="UP000006671">
    <property type="component" value="Unassembled WGS sequence"/>
</dbReference>
<dbReference type="EMBL" id="GG738858">
    <property type="protein sequence ID" value="EFC46507.1"/>
    <property type="molecule type" value="Genomic_DNA"/>
</dbReference>
<evidence type="ECO:0000256" key="1">
    <source>
        <dbReference type="SAM" id="MobiDB-lite"/>
    </source>
</evidence>